<feature type="domain" description="ORC1/DEAH AAA+ ATPase" evidence="1">
    <location>
        <begin position="51"/>
        <end position="120"/>
    </location>
</feature>
<organism evidence="2 3">
    <name type="scientific">Geobacillus stearothermophilus</name>
    <name type="common">Bacillus stearothermophilus</name>
    <dbReference type="NCBI Taxonomy" id="1422"/>
    <lineage>
        <taxon>Bacteria</taxon>
        <taxon>Bacillati</taxon>
        <taxon>Bacillota</taxon>
        <taxon>Bacilli</taxon>
        <taxon>Bacillales</taxon>
        <taxon>Anoxybacillaceae</taxon>
        <taxon>Geobacillus</taxon>
    </lineage>
</organism>
<comment type="caution">
    <text evidence="2">The sequence shown here is derived from an EMBL/GenBank/DDBJ whole genome shotgun (WGS) entry which is preliminary data.</text>
</comment>
<dbReference type="Pfam" id="PF13401">
    <property type="entry name" value="AAA_22"/>
    <property type="match status" value="1"/>
</dbReference>
<proteinExistence type="predicted"/>
<sequence>MRRFRRRREKTGYKSFYSLSREPFAKETDPSEAYQGASFQEALRALEYVKRTRGIGLLIGEPGAGKTFALRALKESLKPSWYHVVYFPLSTGGVMDFYRGLALGLGEEPTYRKVNLFRQIPQ</sequence>
<evidence type="ECO:0000313" key="3">
    <source>
        <dbReference type="Proteomes" id="UP000266922"/>
    </source>
</evidence>
<gene>
    <name evidence="2" type="ORF">D9548_16300</name>
</gene>
<dbReference type="Proteomes" id="UP000266922">
    <property type="component" value="Unassembled WGS sequence"/>
</dbReference>
<dbReference type="GO" id="GO:0016887">
    <property type="term" value="F:ATP hydrolysis activity"/>
    <property type="evidence" value="ECO:0007669"/>
    <property type="project" value="InterPro"/>
</dbReference>
<dbReference type="InterPro" id="IPR049945">
    <property type="entry name" value="AAA_22"/>
</dbReference>
<dbReference type="PANTHER" id="PTHR35894">
    <property type="entry name" value="GENERAL SECRETION PATHWAY PROTEIN A-RELATED"/>
    <property type="match status" value="1"/>
</dbReference>
<name>A0A3L7D829_GEOSE</name>
<dbReference type="InterPro" id="IPR027417">
    <property type="entry name" value="P-loop_NTPase"/>
</dbReference>
<dbReference type="AlphaFoldDB" id="A0A3L7D829"/>
<protein>
    <submittedName>
        <fullName evidence="2">AAA family ATPase</fullName>
    </submittedName>
</protein>
<dbReference type="InterPro" id="IPR052026">
    <property type="entry name" value="ExeA_AAA_ATPase_DNA-bind"/>
</dbReference>
<feature type="non-terminal residue" evidence="2">
    <location>
        <position position="122"/>
    </location>
</feature>
<evidence type="ECO:0000259" key="1">
    <source>
        <dbReference type="Pfam" id="PF13401"/>
    </source>
</evidence>
<dbReference type="SUPFAM" id="SSF52540">
    <property type="entry name" value="P-loop containing nucleoside triphosphate hydrolases"/>
    <property type="match status" value="1"/>
</dbReference>
<dbReference type="EMBL" id="RCTJ01000236">
    <property type="protein sequence ID" value="RLQ12679.1"/>
    <property type="molecule type" value="Genomic_DNA"/>
</dbReference>
<dbReference type="PANTHER" id="PTHR35894:SF1">
    <property type="entry name" value="PHOSPHORIBULOKINASE _ URIDINE KINASE FAMILY"/>
    <property type="match status" value="1"/>
</dbReference>
<accession>A0A3L7D829</accession>
<evidence type="ECO:0000313" key="2">
    <source>
        <dbReference type="EMBL" id="RLQ12679.1"/>
    </source>
</evidence>
<reference evidence="2 3" key="1">
    <citation type="submission" date="2018-10" db="EMBL/GenBank/DDBJ databases">
        <title>Geobacillus stearothermophilus in processing lines of powdered infant formula.</title>
        <authorList>
            <person name="Rhee M.S."/>
            <person name="Choi I.-G."/>
            <person name="Cho T.J."/>
            <person name="Park B."/>
        </authorList>
    </citation>
    <scope>NUCLEOTIDE SEQUENCE [LARGE SCALE GENOMIC DNA]</scope>
    <source>
        <strain evidence="2 3">FHS-PPGT130</strain>
    </source>
</reference>
<dbReference type="RefSeq" id="WP_147437971.1">
    <property type="nucleotide sequence ID" value="NZ_RCTJ01000236.1"/>
</dbReference>
<dbReference type="Gene3D" id="3.40.50.300">
    <property type="entry name" value="P-loop containing nucleotide triphosphate hydrolases"/>
    <property type="match status" value="1"/>
</dbReference>